<gene>
    <name evidence="3" type="primary">LOC102804007</name>
</gene>
<keyword evidence="2" id="KW-1185">Reference proteome</keyword>
<evidence type="ECO:0000313" key="2">
    <source>
        <dbReference type="Proteomes" id="UP000694865"/>
    </source>
</evidence>
<protein>
    <submittedName>
        <fullName evidence="3">Prolyl endopeptidase-like</fullName>
    </submittedName>
</protein>
<accession>A0ABM0MB37</accession>
<reference evidence="3" key="1">
    <citation type="submission" date="2025-08" db="UniProtKB">
        <authorList>
            <consortium name="RefSeq"/>
        </authorList>
    </citation>
    <scope>IDENTIFICATION</scope>
    <source>
        <tissue evidence="3">Testes</tissue>
    </source>
</reference>
<proteinExistence type="inferred from homology"/>
<dbReference type="RefSeq" id="XP_006817228.1">
    <property type="nucleotide sequence ID" value="XM_006817165.1"/>
</dbReference>
<dbReference type="Proteomes" id="UP000694865">
    <property type="component" value="Unplaced"/>
</dbReference>
<evidence type="ECO:0000313" key="3">
    <source>
        <dbReference type="RefSeq" id="XP_006817228.1"/>
    </source>
</evidence>
<name>A0ABM0MB37_SACKO</name>
<organism evidence="2 3">
    <name type="scientific">Saccoglossus kowalevskii</name>
    <name type="common">Acorn worm</name>
    <dbReference type="NCBI Taxonomy" id="10224"/>
    <lineage>
        <taxon>Eukaryota</taxon>
        <taxon>Metazoa</taxon>
        <taxon>Hemichordata</taxon>
        <taxon>Enteropneusta</taxon>
        <taxon>Harrimaniidae</taxon>
        <taxon>Saccoglossus</taxon>
    </lineage>
</organism>
<feature type="non-terminal residue" evidence="3">
    <location>
        <position position="193"/>
    </location>
</feature>
<dbReference type="GeneID" id="102804007"/>
<dbReference type="InterPro" id="IPR051543">
    <property type="entry name" value="Serine_Peptidase_S9A"/>
</dbReference>
<comment type="similarity">
    <text evidence="1">Belongs to the peptidase S9A family.</text>
</comment>
<sequence>LMKVDSNGDLTKEQWQDVYVAGEHTKIIDMDVFDNHCVLLMKHKGIPGVTVIPLQCPSEHKSIQLPVTSCVLLPNDNPDFYSTMYDFTLASPILPAVKYKVDMKSNVINNTDGESEFWLDKDEHYTCQRIDAISKDGCEIGMTVFYQSNLPLDGNNPMLVYGYGAYGEDMNLNYKPQQMILLNRGWIIVFTHV</sequence>
<feature type="non-terminal residue" evidence="3">
    <location>
        <position position="1"/>
    </location>
</feature>
<dbReference type="PANTHER" id="PTHR11757:SF19">
    <property type="entry name" value="PROLYL ENDOPEPTIDASE-LIKE"/>
    <property type="match status" value="1"/>
</dbReference>
<dbReference type="InterPro" id="IPR029058">
    <property type="entry name" value="AB_hydrolase_fold"/>
</dbReference>
<dbReference type="Gene3D" id="2.130.10.120">
    <property type="entry name" value="Prolyl oligopeptidase, N-terminal domain"/>
    <property type="match status" value="1"/>
</dbReference>
<evidence type="ECO:0000256" key="1">
    <source>
        <dbReference type="ARBA" id="ARBA00005228"/>
    </source>
</evidence>
<dbReference type="Gene3D" id="3.40.50.1820">
    <property type="entry name" value="alpha/beta hydrolase"/>
    <property type="match status" value="1"/>
</dbReference>
<dbReference type="PANTHER" id="PTHR11757">
    <property type="entry name" value="PROTEASE FAMILY S9A OLIGOPEPTIDASE"/>
    <property type="match status" value="1"/>
</dbReference>
<dbReference type="SUPFAM" id="SSF53474">
    <property type="entry name" value="alpha/beta-Hydrolases"/>
    <property type="match status" value="1"/>
</dbReference>